<feature type="active site" description="Phosphocysteine intermediate; for EIIB activity" evidence="11">
    <location>
        <position position="196"/>
    </location>
</feature>
<dbReference type="InterPro" id="IPR001127">
    <property type="entry name" value="PTS_EIIA_1_perm"/>
</dbReference>
<comment type="subcellular location">
    <subcellularLocation>
        <location evidence="1">Cell membrane</location>
        <topology evidence="1">Multi-pass membrane protein</topology>
    </subcellularLocation>
</comment>
<feature type="domain" description="PTS EIIA type-1" evidence="14">
    <location>
        <begin position="21"/>
        <end position="125"/>
    </location>
</feature>
<dbReference type="GO" id="GO:0016301">
    <property type="term" value="F:kinase activity"/>
    <property type="evidence" value="ECO:0007669"/>
    <property type="project" value="UniProtKB-KW"/>
</dbReference>
<evidence type="ECO:0000256" key="4">
    <source>
        <dbReference type="ARBA" id="ARBA00022597"/>
    </source>
</evidence>
<proteinExistence type="predicted"/>
<dbReference type="InterPro" id="IPR036878">
    <property type="entry name" value="Glu_permease_IIB"/>
</dbReference>
<keyword evidence="6" id="KW-0598">Phosphotransferase system</keyword>
<dbReference type="InterPro" id="IPR050558">
    <property type="entry name" value="PTS_Sugar-Specific_Components"/>
</dbReference>
<keyword evidence="2" id="KW-0813">Transport</keyword>
<feature type="transmembrane region" description="Helical" evidence="13">
    <location>
        <begin position="319"/>
        <end position="341"/>
    </location>
</feature>
<keyword evidence="3" id="KW-1003">Cell membrane</keyword>
<dbReference type="InterPro" id="IPR013013">
    <property type="entry name" value="PTS_EIIC_1"/>
</dbReference>
<dbReference type="InterPro" id="IPR001996">
    <property type="entry name" value="PTS_IIB_1"/>
</dbReference>
<protein>
    <submittedName>
        <fullName evidence="17">PTS system, beta-glucoside-specific IIABC component</fullName>
    </submittedName>
</protein>
<evidence type="ECO:0000256" key="1">
    <source>
        <dbReference type="ARBA" id="ARBA00004651"/>
    </source>
</evidence>
<dbReference type="CDD" id="cd00212">
    <property type="entry name" value="PTS_IIB_glc"/>
    <property type="match status" value="1"/>
</dbReference>
<feature type="transmembrane region" description="Helical" evidence="13">
    <location>
        <begin position="278"/>
        <end position="299"/>
    </location>
</feature>
<feature type="domain" description="PTS EIIB type-1" evidence="15">
    <location>
        <begin position="174"/>
        <end position="256"/>
    </location>
</feature>
<dbReference type="InterPro" id="IPR018113">
    <property type="entry name" value="PTrfase_EIIB_Cys"/>
</dbReference>
<evidence type="ECO:0000259" key="16">
    <source>
        <dbReference type="PROSITE" id="PS51103"/>
    </source>
</evidence>
<feature type="transmembrane region" description="Helical" evidence="13">
    <location>
        <begin position="348"/>
        <end position="369"/>
    </location>
</feature>
<name>A0A1Y0L1Q3_9MOLU</name>
<feature type="coiled-coil region" evidence="12">
    <location>
        <begin position="764"/>
        <end position="802"/>
    </location>
</feature>
<dbReference type="GO" id="GO:0009401">
    <property type="term" value="P:phosphoenolpyruvate-dependent sugar phosphotransferase system"/>
    <property type="evidence" value="ECO:0007669"/>
    <property type="project" value="UniProtKB-KW"/>
</dbReference>
<dbReference type="PROSITE" id="PS51103">
    <property type="entry name" value="PTS_EIIC_TYPE_1"/>
    <property type="match status" value="1"/>
</dbReference>
<evidence type="ECO:0000256" key="10">
    <source>
        <dbReference type="ARBA" id="ARBA00023136"/>
    </source>
</evidence>
<dbReference type="Pfam" id="PF02378">
    <property type="entry name" value="PTS_EIIC"/>
    <property type="match status" value="1"/>
</dbReference>
<evidence type="ECO:0000313" key="17">
    <source>
        <dbReference type="EMBL" id="ATX71099.1"/>
    </source>
</evidence>
<dbReference type="SUPFAM" id="SSF55604">
    <property type="entry name" value="Glucose permease domain IIB"/>
    <property type="match status" value="1"/>
</dbReference>
<evidence type="ECO:0000256" key="12">
    <source>
        <dbReference type="SAM" id="Coils"/>
    </source>
</evidence>
<keyword evidence="5" id="KW-0808">Transferase</keyword>
<evidence type="ECO:0000256" key="8">
    <source>
        <dbReference type="ARBA" id="ARBA00022777"/>
    </source>
</evidence>
<dbReference type="SUPFAM" id="SSF51261">
    <property type="entry name" value="Duplicated hybrid motif"/>
    <property type="match status" value="1"/>
</dbReference>
<dbReference type="NCBIfam" id="TIGR00830">
    <property type="entry name" value="PTBA"/>
    <property type="match status" value="1"/>
</dbReference>
<dbReference type="Pfam" id="PF00367">
    <property type="entry name" value="PTS_EIIB"/>
    <property type="match status" value="1"/>
</dbReference>
<evidence type="ECO:0000256" key="5">
    <source>
        <dbReference type="ARBA" id="ARBA00022679"/>
    </source>
</evidence>
<dbReference type="GO" id="GO:0090563">
    <property type="term" value="F:protein-phosphocysteine-sugar phosphotransferase activity"/>
    <property type="evidence" value="ECO:0007669"/>
    <property type="project" value="TreeGrafter"/>
</dbReference>
<evidence type="ECO:0000259" key="14">
    <source>
        <dbReference type="PROSITE" id="PS51093"/>
    </source>
</evidence>
<feature type="transmembrane region" description="Helical" evidence="13">
    <location>
        <begin position="482"/>
        <end position="507"/>
    </location>
</feature>
<feature type="transmembrane region" description="Helical" evidence="13">
    <location>
        <begin position="519"/>
        <end position="540"/>
    </location>
</feature>
<gene>
    <name evidence="17" type="ORF">SCLAR_v1c07840</name>
</gene>
<dbReference type="PANTHER" id="PTHR30175:SF1">
    <property type="entry name" value="PTS SYSTEM ARBUTIN-, CELLOBIOSE-, AND SALICIN-SPECIFIC EIIBC COMPONENT-RELATED"/>
    <property type="match status" value="1"/>
</dbReference>
<evidence type="ECO:0000313" key="18">
    <source>
        <dbReference type="Proteomes" id="UP000231179"/>
    </source>
</evidence>
<dbReference type="KEGG" id="scla:SCLARK_001149"/>
<dbReference type="PROSITE" id="PS51093">
    <property type="entry name" value="PTS_EIIA_TYPE_1"/>
    <property type="match status" value="1"/>
</dbReference>
<feature type="transmembrane region" description="Helical" evidence="13">
    <location>
        <begin position="620"/>
        <end position="642"/>
    </location>
</feature>
<evidence type="ECO:0000259" key="15">
    <source>
        <dbReference type="PROSITE" id="PS51098"/>
    </source>
</evidence>
<evidence type="ECO:0000256" key="7">
    <source>
        <dbReference type="ARBA" id="ARBA00022692"/>
    </source>
</evidence>
<keyword evidence="12" id="KW-0175">Coiled coil</keyword>
<evidence type="ECO:0000256" key="11">
    <source>
        <dbReference type="PROSITE-ProRule" id="PRU00421"/>
    </source>
</evidence>
<dbReference type="RefSeq" id="WP_169921847.1">
    <property type="nucleotide sequence ID" value="NZ_CP015819.1"/>
</dbReference>
<evidence type="ECO:0000256" key="9">
    <source>
        <dbReference type="ARBA" id="ARBA00022989"/>
    </source>
</evidence>
<feature type="transmembrane region" description="Helical" evidence="13">
    <location>
        <begin position="546"/>
        <end position="563"/>
    </location>
</feature>
<dbReference type="InterPro" id="IPR011055">
    <property type="entry name" value="Dup_hybrid_motif"/>
</dbReference>
<evidence type="ECO:0000256" key="6">
    <source>
        <dbReference type="ARBA" id="ARBA00022683"/>
    </source>
</evidence>
<keyword evidence="18" id="KW-1185">Reference proteome</keyword>
<evidence type="ECO:0000256" key="13">
    <source>
        <dbReference type="SAM" id="Phobius"/>
    </source>
</evidence>
<reference evidence="17 18" key="1">
    <citation type="submission" date="2017-11" db="EMBL/GenBank/DDBJ databases">
        <title>Complete genome sequence of Spiroplasma clarkii CN-5 (DSM 19994).</title>
        <authorList>
            <person name="Tsai Y.-M."/>
            <person name="Chang A."/>
            <person name="Lo W.-S."/>
            <person name="Kuo C.-H."/>
        </authorList>
    </citation>
    <scope>NUCLEOTIDE SEQUENCE [LARGE SCALE GENOMIC DNA]</scope>
    <source>
        <strain evidence="17 18">CN-5</strain>
    </source>
</reference>
<feature type="transmembrane region" description="Helical" evidence="13">
    <location>
        <begin position="441"/>
        <end position="462"/>
    </location>
</feature>
<dbReference type="EMBL" id="CP024870">
    <property type="protein sequence ID" value="ATX71099.1"/>
    <property type="molecule type" value="Genomic_DNA"/>
</dbReference>
<dbReference type="PROSITE" id="PS51098">
    <property type="entry name" value="PTS_EIIB_TYPE_1"/>
    <property type="match status" value="1"/>
</dbReference>
<dbReference type="Gene3D" id="2.70.70.10">
    <property type="entry name" value="Glucose Permease (Domain IIA)"/>
    <property type="match status" value="1"/>
</dbReference>
<dbReference type="Proteomes" id="UP000231179">
    <property type="component" value="Chromosome"/>
</dbReference>
<keyword evidence="10 13" id="KW-0472">Membrane</keyword>
<dbReference type="GO" id="GO:0008982">
    <property type="term" value="F:protein-N(PI)-phosphohistidine-sugar phosphotransferase activity"/>
    <property type="evidence" value="ECO:0007669"/>
    <property type="project" value="InterPro"/>
</dbReference>
<dbReference type="AlphaFoldDB" id="A0A1Y0L1Q3"/>
<feature type="transmembrane region" description="Helical" evidence="13">
    <location>
        <begin position="575"/>
        <end position="595"/>
    </location>
</feature>
<dbReference type="InterPro" id="IPR003352">
    <property type="entry name" value="PTS_EIIC"/>
</dbReference>
<feature type="transmembrane region" description="Helical" evidence="13">
    <location>
        <begin position="398"/>
        <end position="421"/>
    </location>
</feature>
<keyword evidence="8" id="KW-0418">Kinase</keyword>
<sequence length="859" mass="95339">MEIKIYAPVDCDVLPITDCDDDVFAKKMMGDGLVLIPKSNEFKSFLEDGSVALIFETKHAIFFETQAVKILMHIGMDTVALNGKPFNVKVKKNQKVDLKTSIVDVDFEKIKEQKLSIQTPICFDSENLKNIDIKILKKSAKQGELIATAHVELQITQTKPKDELFLEEYLSKYTQTAQQLIELVGGNSNFTKVYNCMTRVRFLVNDLSKIDQQKIKKIELVKGTNLNGSELQVIIGGECYKVKDEIEKIRRGDLTGKSKVEVKKPPVYKRIMTAISGIMMPLIPPLMAVGIFSALYAILLQTNAIADYESSPNPDVWSTIFYVLSKVALNLIGVMFCYSVVSYFGGNPVFAIVVGLTLSSRILLAGVSAPVADPGFGQFIVDPTKGISGWLLFKILDYPFVVTAYEGSVLPYVFAAFIVIFADKWIKTWMPTSVDIIFRPFLVYFLAVIPTLFIFGPLLGLIEMGLSQVVMTFEKDVTGIGVGLFAFLWQILVLTGVHVAVIMTVMIGTILQNPVVPTTIMTAVVAATFAQMGATIGVAIRTRNAQLRGVAYGSIPAAIFGITEPIIYGVNLPKLWPFLCGCLGAFFGGMFLKWFDVAAVRPGGMGIFAILVVDGWKNQILVVVSWLIAIGAACGFTILTYVEKIDEYKYSNRLTRRIKAKAIKILVANGTSTEVAKQTCDEIGAEYLQLVKENQELFKNYMKFLTTKTSIETKLIKVKNHEENLLKAKYKKALKLKNKIDKVDRNLVVSAIADYQNFNLDAEKGVLQAKLDELFAANQQLEANYQETVKKLTKAYQEMLDKYSKITNATMLLNYKAGYFNAINACEINYGIIDPDVIAFSKAEKQQLKTLSMAKSGGN</sequence>
<dbReference type="PROSITE" id="PS01035">
    <property type="entry name" value="PTS_EIIB_TYPE_1_CYS"/>
    <property type="match status" value="1"/>
</dbReference>
<dbReference type="Gene3D" id="3.30.1360.60">
    <property type="entry name" value="Glucose permease domain IIB"/>
    <property type="match status" value="1"/>
</dbReference>
<organism evidence="17 18">
    <name type="scientific">Spiroplasma clarkii</name>
    <dbReference type="NCBI Taxonomy" id="2139"/>
    <lineage>
        <taxon>Bacteria</taxon>
        <taxon>Bacillati</taxon>
        <taxon>Mycoplasmatota</taxon>
        <taxon>Mollicutes</taxon>
        <taxon>Entomoplasmatales</taxon>
        <taxon>Spiroplasmataceae</taxon>
        <taxon>Spiroplasma</taxon>
    </lineage>
</organism>
<accession>A0A1Y0L1Q3</accession>
<keyword evidence="9 13" id="KW-1133">Transmembrane helix</keyword>
<evidence type="ECO:0000256" key="2">
    <source>
        <dbReference type="ARBA" id="ARBA00022448"/>
    </source>
</evidence>
<evidence type="ECO:0000256" key="3">
    <source>
        <dbReference type="ARBA" id="ARBA00022475"/>
    </source>
</evidence>
<keyword evidence="4" id="KW-0762">Sugar transport</keyword>
<keyword evidence="7 13" id="KW-0812">Transmembrane</keyword>
<feature type="domain" description="PTS EIIC type-1" evidence="16">
    <location>
        <begin position="273"/>
        <end position="654"/>
    </location>
</feature>
<dbReference type="PANTHER" id="PTHR30175">
    <property type="entry name" value="PHOSPHOTRANSFERASE SYSTEM TRANSPORT PROTEIN"/>
    <property type="match status" value="1"/>
</dbReference>
<dbReference type="Pfam" id="PF00358">
    <property type="entry name" value="PTS_EIIA_1"/>
    <property type="match status" value="1"/>
</dbReference>
<dbReference type="GO" id="GO:0005886">
    <property type="term" value="C:plasma membrane"/>
    <property type="evidence" value="ECO:0007669"/>
    <property type="project" value="UniProtKB-SubCell"/>
</dbReference>